<feature type="transmembrane region" description="Helical" evidence="14">
    <location>
        <begin position="376"/>
        <end position="397"/>
    </location>
</feature>
<feature type="transmembrane region" description="Helical" evidence="14">
    <location>
        <begin position="154"/>
        <end position="173"/>
    </location>
</feature>
<dbReference type="GO" id="GO:0046942">
    <property type="term" value="P:carboxylic acid transport"/>
    <property type="evidence" value="ECO:0007669"/>
    <property type="project" value="UniProtKB-ARBA"/>
</dbReference>
<evidence type="ECO:0000256" key="5">
    <source>
        <dbReference type="ARBA" id="ARBA00022692"/>
    </source>
</evidence>
<feature type="transmembrane region" description="Helical" evidence="14">
    <location>
        <begin position="185"/>
        <end position="205"/>
    </location>
</feature>
<name>A0A6J4QYT7_9ACTN</name>
<keyword evidence="10 14" id="KW-0472">Membrane</keyword>
<feature type="transmembrane region" description="Helical" evidence="14">
    <location>
        <begin position="510"/>
        <end position="532"/>
    </location>
</feature>
<dbReference type="PANTHER" id="PTHR48086">
    <property type="entry name" value="SODIUM/PROLINE SYMPORTER-RELATED"/>
    <property type="match status" value="1"/>
</dbReference>
<keyword evidence="7 14" id="KW-1133">Transmembrane helix</keyword>
<dbReference type="PANTHER" id="PTHR48086:SF3">
    <property type="entry name" value="SODIUM_PROLINE SYMPORTER"/>
    <property type="match status" value="1"/>
</dbReference>
<comment type="catalytic activity">
    <reaction evidence="12">
        <text>L-proline(in) + Na(+)(in) = L-proline(out) + Na(+)(out)</text>
        <dbReference type="Rhea" id="RHEA:28967"/>
        <dbReference type="ChEBI" id="CHEBI:29101"/>
        <dbReference type="ChEBI" id="CHEBI:60039"/>
    </reaction>
</comment>
<evidence type="ECO:0000256" key="6">
    <source>
        <dbReference type="ARBA" id="ARBA00022847"/>
    </source>
</evidence>
<accession>A0A6J4QYT7</accession>
<feature type="transmembrane region" description="Helical" evidence="14">
    <location>
        <begin position="464"/>
        <end position="489"/>
    </location>
</feature>
<proteinExistence type="inferred from homology"/>
<organism evidence="15">
    <name type="scientific">uncultured Rubrobacteraceae bacterium</name>
    <dbReference type="NCBI Taxonomy" id="349277"/>
    <lineage>
        <taxon>Bacteria</taxon>
        <taxon>Bacillati</taxon>
        <taxon>Actinomycetota</taxon>
        <taxon>Rubrobacteria</taxon>
        <taxon>Rubrobacterales</taxon>
        <taxon>Rubrobacteraceae</taxon>
        <taxon>environmental samples</taxon>
    </lineage>
</organism>
<dbReference type="GO" id="GO:0015293">
    <property type="term" value="F:symporter activity"/>
    <property type="evidence" value="ECO:0007669"/>
    <property type="project" value="UniProtKB-KW"/>
</dbReference>
<dbReference type="CDD" id="cd10322">
    <property type="entry name" value="SLC5sbd"/>
    <property type="match status" value="1"/>
</dbReference>
<feature type="transmembrane region" description="Helical" evidence="14">
    <location>
        <begin position="123"/>
        <end position="148"/>
    </location>
</feature>
<dbReference type="EMBL" id="CADCVF010000033">
    <property type="protein sequence ID" value="CAA9454903.1"/>
    <property type="molecule type" value="Genomic_DNA"/>
</dbReference>
<dbReference type="AlphaFoldDB" id="A0A6J4QYT7"/>
<feature type="transmembrane region" description="Helical" evidence="14">
    <location>
        <begin position="283"/>
        <end position="305"/>
    </location>
</feature>
<dbReference type="PROSITE" id="PS50283">
    <property type="entry name" value="NA_SOLUT_SYMP_3"/>
    <property type="match status" value="1"/>
</dbReference>
<keyword evidence="9" id="KW-0406">Ion transport</keyword>
<dbReference type="InterPro" id="IPR001734">
    <property type="entry name" value="Na/solute_symporter"/>
</dbReference>
<feature type="transmembrane region" description="Helical" evidence="14">
    <location>
        <begin position="325"/>
        <end position="350"/>
    </location>
</feature>
<evidence type="ECO:0000256" key="2">
    <source>
        <dbReference type="ARBA" id="ARBA00006434"/>
    </source>
</evidence>
<evidence type="ECO:0000256" key="10">
    <source>
        <dbReference type="ARBA" id="ARBA00023136"/>
    </source>
</evidence>
<dbReference type="GO" id="GO:0005886">
    <property type="term" value="C:plasma membrane"/>
    <property type="evidence" value="ECO:0007669"/>
    <property type="project" value="UniProtKB-SubCell"/>
</dbReference>
<feature type="transmembrane region" description="Helical" evidence="14">
    <location>
        <begin position="43"/>
        <end position="64"/>
    </location>
</feature>
<dbReference type="GO" id="GO:0006814">
    <property type="term" value="P:sodium ion transport"/>
    <property type="evidence" value="ECO:0007669"/>
    <property type="project" value="UniProtKB-KW"/>
</dbReference>
<sequence>MSTQNWVVVATMGVYLLFMLWVGRRASHRVSDLDSYILAGRNLPWYILAMTYLATVASTVQLLGQPGFAYQEGLSLYFWEKIVVITVIILLVVPLARRLRGIRASTLADVALARFPDSKRIHYVLSVAQIIWGIFVAALSVFGGSLLITAVTGIPLPVALAVIVGVTLAYTILGGLSAVVVTDSVQWGVIVIGSAIFLPLLYVVVGPFTTFFSRYLGPDGMHLTQAAADTAMQPGFTDIYTLPVAPLTAIAFLITSGALPAVDPSYAQRTLAARSEREGRVGIYVFAAMYLLVMLLILSLGMYGAGLRPNLGNPDQVLLVMAQGYLPLFGKALFLTAVAAAAMSTISAYFNVTAGLIVKNFVVELVPGMSQERQVFWSRVGTGVVALVALSFAPIAATGLAVAAIAAQIILIAAMGPLIYLVLFWPRLTERAAFWGTVATGVGTFALVLAVGGPEAAVLGPGLLGIPVLFWGFAIVALVFGGLSLLETYNPDEVSPRFRDFFEESTSGIALSRWELGAVAVMWLVLFIPWAYMKVTGSTNAFPPLSGPLALLTDGTLLAVTVIVLAASAYMLTKLVKYMQRGMREMTEVHAERESGGDVRAD</sequence>
<reference evidence="15" key="1">
    <citation type="submission" date="2020-02" db="EMBL/GenBank/DDBJ databases">
        <authorList>
            <person name="Meier V. D."/>
        </authorList>
    </citation>
    <scope>NUCLEOTIDE SEQUENCE</scope>
    <source>
        <strain evidence="15">AVDCRST_MAG58</strain>
    </source>
</reference>
<dbReference type="InterPro" id="IPR018212">
    <property type="entry name" value="Na/solute_symporter_CS"/>
</dbReference>
<evidence type="ECO:0000256" key="4">
    <source>
        <dbReference type="ARBA" id="ARBA00022475"/>
    </source>
</evidence>
<keyword evidence="4" id="KW-1003">Cell membrane</keyword>
<feature type="transmembrane region" description="Helical" evidence="14">
    <location>
        <begin position="432"/>
        <end position="452"/>
    </location>
</feature>
<dbReference type="InterPro" id="IPR050277">
    <property type="entry name" value="Sodium:Solute_Symporter"/>
</dbReference>
<dbReference type="PROSITE" id="PS00456">
    <property type="entry name" value="NA_SOLUT_SYMP_1"/>
    <property type="match status" value="1"/>
</dbReference>
<keyword evidence="5 14" id="KW-0812">Transmembrane</keyword>
<keyword evidence="8" id="KW-0915">Sodium</keyword>
<feature type="transmembrane region" description="Helical" evidence="14">
    <location>
        <begin position="239"/>
        <end position="262"/>
    </location>
</feature>
<gene>
    <name evidence="15" type="ORF">AVDCRST_MAG58-1191</name>
</gene>
<keyword evidence="3" id="KW-0813">Transport</keyword>
<evidence type="ECO:0000256" key="7">
    <source>
        <dbReference type="ARBA" id="ARBA00022989"/>
    </source>
</evidence>
<evidence type="ECO:0000256" key="1">
    <source>
        <dbReference type="ARBA" id="ARBA00004651"/>
    </source>
</evidence>
<evidence type="ECO:0000256" key="12">
    <source>
        <dbReference type="ARBA" id="ARBA00033708"/>
    </source>
</evidence>
<dbReference type="InterPro" id="IPR038377">
    <property type="entry name" value="Na/Glc_symporter_sf"/>
</dbReference>
<evidence type="ECO:0000256" key="11">
    <source>
        <dbReference type="ARBA" id="ARBA00023201"/>
    </source>
</evidence>
<evidence type="ECO:0000256" key="3">
    <source>
        <dbReference type="ARBA" id="ARBA00022448"/>
    </source>
</evidence>
<protein>
    <recommendedName>
        <fullName evidence="16">Sodium-solute symporter</fullName>
    </recommendedName>
</protein>
<evidence type="ECO:0008006" key="16">
    <source>
        <dbReference type="Google" id="ProtNLM"/>
    </source>
</evidence>
<evidence type="ECO:0000256" key="8">
    <source>
        <dbReference type="ARBA" id="ARBA00023053"/>
    </source>
</evidence>
<comment type="similarity">
    <text evidence="2 13">Belongs to the sodium:solute symporter (SSF) (TC 2.A.21) family.</text>
</comment>
<evidence type="ECO:0000256" key="9">
    <source>
        <dbReference type="ARBA" id="ARBA00023065"/>
    </source>
</evidence>
<feature type="transmembrane region" description="Helical" evidence="14">
    <location>
        <begin position="403"/>
        <end position="425"/>
    </location>
</feature>
<feature type="transmembrane region" description="Helical" evidence="14">
    <location>
        <begin position="76"/>
        <end position="96"/>
    </location>
</feature>
<evidence type="ECO:0000313" key="15">
    <source>
        <dbReference type="EMBL" id="CAA9454903.1"/>
    </source>
</evidence>
<feature type="transmembrane region" description="Helical" evidence="14">
    <location>
        <begin position="6"/>
        <end position="23"/>
    </location>
</feature>
<evidence type="ECO:0000256" key="14">
    <source>
        <dbReference type="SAM" id="Phobius"/>
    </source>
</evidence>
<keyword evidence="11" id="KW-0739">Sodium transport</keyword>
<evidence type="ECO:0000256" key="13">
    <source>
        <dbReference type="RuleBase" id="RU362091"/>
    </source>
</evidence>
<feature type="transmembrane region" description="Helical" evidence="14">
    <location>
        <begin position="552"/>
        <end position="573"/>
    </location>
</feature>
<comment type="subcellular location">
    <subcellularLocation>
        <location evidence="1">Cell membrane</location>
        <topology evidence="1">Multi-pass membrane protein</topology>
    </subcellularLocation>
</comment>
<keyword evidence="6" id="KW-0769">Symport</keyword>
<dbReference type="Pfam" id="PF00474">
    <property type="entry name" value="SSF"/>
    <property type="match status" value="1"/>
</dbReference>
<dbReference type="Gene3D" id="1.20.1730.10">
    <property type="entry name" value="Sodium/glucose cotransporter"/>
    <property type="match status" value="1"/>
</dbReference>